<dbReference type="EMBL" id="PVQB02000084">
    <property type="protein sequence ID" value="KAF4343647.1"/>
    <property type="molecule type" value="Genomic_DNA"/>
</dbReference>
<dbReference type="OrthoDB" id="4869153at2759"/>
<feature type="region of interest" description="Disordered" evidence="1">
    <location>
        <begin position="1"/>
        <end position="34"/>
    </location>
</feature>
<evidence type="ECO:0000313" key="2">
    <source>
        <dbReference type="EMBL" id="KAF4343647.1"/>
    </source>
</evidence>
<gene>
    <name evidence="2" type="ORF">FBEOM_2387</name>
</gene>
<dbReference type="AlphaFoldDB" id="A0A9P5E013"/>
<name>A0A9P5E013_9HYPO</name>
<evidence type="ECO:0000313" key="3">
    <source>
        <dbReference type="Proteomes" id="UP000730481"/>
    </source>
</evidence>
<organism evidence="2 3">
    <name type="scientific">Fusarium beomiforme</name>
    <dbReference type="NCBI Taxonomy" id="44412"/>
    <lineage>
        <taxon>Eukaryota</taxon>
        <taxon>Fungi</taxon>
        <taxon>Dikarya</taxon>
        <taxon>Ascomycota</taxon>
        <taxon>Pezizomycotina</taxon>
        <taxon>Sordariomycetes</taxon>
        <taxon>Hypocreomycetidae</taxon>
        <taxon>Hypocreales</taxon>
        <taxon>Nectriaceae</taxon>
        <taxon>Fusarium</taxon>
        <taxon>Fusarium burgessii species complex</taxon>
    </lineage>
</organism>
<reference evidence="2" key="1">
    <citation type="journal article" date="2017" name="Mycologia">
        <title>Fusarium algeriense, sp. nov., a novel toxigenic crown rot pathogen of durum wheat from Algeria is nested in the Fusarium burgessii species complex.</title>
        <authorList>
            <person name="Laraba I."/>
            <person name="Keddad A."/>
            <person name="Boureghda H."/>
            <person name="Abdallah N."/>
            <person name="Vaughan M.M."/>
            <person name="Proctor R.H."/>
            <person name="Busman M."/>
            <person name="O'Donnell K."/>
        </authorList>
    </citation>
    <scope>NUCLEOTIDE SEQUENCE</scope>
    <source>
        <strain evidence="2">NRRL 25174</strain>
    </source>
</reference>
<feature type="compositionally biased region" description="Polar residues" evidence="1">
    <location>
        <begin position="1"/>
        <end position="13"/>
    </location>
</feature>
<dbReference type="Proteomes" id="UP000730481">
    <property type="component" value="Unassembled WGS sequence"/>
</dbReference>
<reference evidence="2" key="2">
    <citation type="submission" date="2020-02" db="EMBL/GenBank/DDBJ databases">
        <title>Identification and distribution of gene clusters putatively required for synthesis of sphingolipid metabolism inhibitors in phylogenetically diverse species of the filamentous fungus Fusarium.</title>
        <authorList>
            <person name="Kim H.-S."/>
            <person name="Busman M."/>
            <person name="Brown D.W."/>
            <person name="Divon H."/>
            <person name="Uhlig S."/>
            <person name="Proctor R.H."/>
        </authorList>
    </citation>
    <scope>NUCLEOTIDE SEQUENCE</scope>
    <source>
        <strain evidence="2">NRRL 25174</strain>
    </source>
</reference>
<keyword evidence="3" id="KW-1185">Reference proteome</keyword>
<comment type="caution">
    <text evidence="2">The sequence shown here is derived from an EMBL/GenBank/DDBJ whole genome shotgun (WGS) entry which is preliminary data.</text>
</comment>
<proteinExistence type="predicted"/>
<accession>A0A9P5E013</accession>
<evidence type="ECO:0000256" key="1">
    <source>
        <dbReference type="SAM" id="MobiDB-lite"/>
    </source>
</evidence>
<sequence length="226" mass="25343">MASYHFLTSTSSLEDGCPTTLRDRLRDDDTPATSSSIRAIPYQNIYQQVHASLGNRLTASKPENKVVHTTQSNDPAAQLRESYARMGMSLHSSAIEDLIEAHTEVLDKTARFAEKSAQTLSQSKKLYDNIAFPLYATLCHNDEYPQANDVCCATEAEAWEELKKGLDEGSRENGVDEETLKAAEEFKAKAMAIVEEKCRLLDEVDQEFKAEIKVQTLKIMQDLFDD</sequence>
<protein>
    <submittedName>
        <fullName evidence="2">Uncharacterized protein</fullName>
    </submittedName>
</protein>